<gene>
    <name evidence="2" type="ORF">DFQ00_10446</name>
    <name evidence="3" type="ORF">HUB98_28880</name>
</gene>
<dbReference type="Proteomes" id="UP000247790">
    <property type="component" value="Unassembled WGS sequence"/>
</dbReference>
<dbReference type="InterPro" id="IPR000182">
    <property type="entry name" value="GNAT_dom"/>
</dbReference>
<protein>
    <submittedName>
        <fullName evidence="3">GNAT family N-acetyltransferase</fullName>
    </submittedName>
    <submittedName>
        <fullName evidence="2">RimJ/RimL family protein N-acetyltransferase</fullName>
    </submittedName>
</protein>
<keyword evidence="5" id="KW-1185">Reference proteome</keyword>
<dbReference type="OrthoDB" id="2352097at2"/>
<evidence type="ECO:0000259" key="1">
    <source>
        <dbReference type="Pfam" id="PF13302"/>
    </source>
</evidence>
<dbReference type="RefSeq" id="WP_110895945.1">
    <property type="nucleotide sequence ID" value="NZ_CP054614.1"/>
</dbReference>
<organism evidence="2 4">
    <name type="scientific">Paenibacillus barcinonensis</name>
    <dbReference type="NCBI Taxonomy" id="198119"/>
    <lineage>
        <taxon>Bacteria</taxon>
        <taxon>Bacillati</taxon>
        <taxon>Bacillota</taxon>
        <taxon>Bacilli</taxon>
        <taxon>Bacillales</taxon>
        <taxon>Paenibacillaceae</taxon>
        <taxon>Paenibacillus</taxon>
    </lineage>
</organism>
<dbReference type="AlphaFoldDB" id="A0A2V4VC04"/>
<proteinExistence type="predicted"/>
<evidence type="ECO:0000313" key="5">
    <source>
        <dbReference type="Proteomes" id="UP000509327"/>
    </source>
</evidence>
<dbReference type="EMBL" id="QJSW01000004">
    <property type="protein sequence ID" value="PYE50088.1"/>
    <property type="molecule type" value="Genomic_DNA"/>
</dbReference>
<reference evidence="2 4" key="1">
    <citation type="submission" date="2018-06" db="EMBL/GenBank/DDBJ databases">
        <title>Genomic Encyclopedia of Type Strains, Phase III (KMG-III): the genomes of soil and plant-associated and newly described type strains.</title>
        <authorList>
            <person name="Whitman W."/>
        </authorList>
    </citation>
    <scope>NUCLEOTIDE SEQUENCE [LARGE SCALE GENOMIC DNA]</scope>
    <source>
        <strain evidence="2 4">CECT 7022</strain>
    </source>
</reference>
<dbReference type="PANTHER" id="PTHR43792:SF1">
    <property type="entry name" value="N-ACETYLTRANSFERASE DOMAIN-CONTAINING PROTEIN"/>
    <property type="match status" value="1"/>
</dbReference>
<dbReference type="InterPro" id="IPR051531">
    <property type="entry name" value="N-acetyltransferase"/>
</dbReference>
<dbReference type="InterPro" id="IPR016181">
    <property type="entry name" value="Acyl_CoA_acyltransferase"/>
</dbReference>
<sequence length="179" mass="20560">MLKKRELHECQSLYSLMIDPAVSPYVRYACQSQEELLFLTRQIIAEEEQGTVISRTILNETGTAIGTIDLYHIVNHTGFLATWIGAPYFGNGYSQRAKSAFLTELFLEHGMQTVFMKIRKQNVRSRKAVEKLPYVSLAHDLYPEVARAMNMEQPIFDLYHVDRTLFLASGLEPQHMMVT</sequence>
<dbReference type="EMBL" id="CP054614">
    <property type="protein sequence ID" value="QKS59827.1"/>
    <property type="molecule type" value="Genomic_DNA"/>
</dbReference>
<dbReference type="SUPFAM" id="SSF55729">
    <property type="entry name" value="Acyl-CoA N-acyltransferases (Nat)"/>
    <property type="match status" value="1"/>
</dbReference>
<evidence type="ECO:0000313" key="3">
    <source>
        <dbReference type="EMBL" id="QKS59827.1"/>
    </source>
</evidence>
<dbReference type="GO" id="GO:0016747">
    <property type="term" value="F:acyltransferase activity, transferring groups other than amino-acyl groups"/>
    <property type="evidence" value="ECO:0007669"/>
    <property type="project" value="InterPro"/>
</dbReference>
<dbReference type="Proteomes" id="UP000509327">
    <property type="component" value="Chromosome"/>
</dbReference>
<dbReference type="PANTHER" id="PTHR43792">
    <property type="entry name" value="GNAT FAMILY, PUTATIVE (AFU_ORTHOLOGUE AFUA_3G00765)-RELATED-RELATED"/>
    <property type="match status" value="1"/>
</dbReference>
<dbReference type="Pfam" id="PF13302">
    <property type="entry name" value="Acetyltransf_3"/>
    <property type="match status" value="1"/>
</dbReference>
<keyword evidence="2" id="KW-0808">Transferase</keyword>
<name>A0A2V4VC04_PAEBA</name>
<evidence type="ECO:0000313" key="4">
    <source>
        <dbReference type="Proteomes" id="UP000247790"/>
    </source>
</evidence>
<feature type="domain" description="N-acetyltransferase" evidence="1">
    <location>
        <begin position="9"/>
        <end position="132"/>
    </location>
</feature>
<dbReference type="Gene3D" id="3.40.630.30">
    <property type="match status" value="1"/>
</dbReference>
<evidence type="ECO:0000313" key="2">
    <source>
        <dbReference type="EMBL" id="PYE50088.1"/>
    </source>
</evidence>
<reference evidence="3 5" key="2">
    <citation type="submission" date="2020-06" db="EMBL/GenBank/DDBJ databases">
        <title>Complete genome of Paenibacillus barcinonensis KACC11450.</title>
        <authorList>
            <person name="Kim M."/>
            <person name="Park Y.-J."/>
            <person name="Shin J.-H."/>
        </authorList>
    </citation>
    <scope>NUCLEOTIDE SEQUENCE [LARGE SCALE GENOMIC DNA]</scope>
    <source>
        <strain evidence="3 5">KACC11450</strain>
    </source>
</reference>
<accession>A0A2V4VC04</accession>